<dbReference type="EMBL" id="JBFXLT010000011">
    <property type="protein sequence ID" value="KAL2819138.1"/>
    <property type="molecule type" value="Genomic_DNA"/>
</dbReference>
<evidence type="ECO:0000313" key="3">
    <source>
        <dbReference type="EMBL" id="KAL2819138.1"/>
    </source>
</evidence>
<name>A0ABR4HUH5_9EURO</name>
<accession>A0ABR4HUH5</accession>
<evidence type="ECO:0000256" key="2">
    <source>
        <dbReference type="SAM" id="SignalP"/>
    </source>
</evidence>
<evidence type="ECO:0000313" key="4">
    <source>
        <dbReference type="Proteomes" id="UP001610334"/>
    </source>
</evidence>
<keyword evidence="2" id="KW-0732">Signal</keyword>
<protein>
    <submittedName>
        <fullName evidence="3">Uncharacterized protein</fullName>
    </submittedName>
</protein>
<comment type="caution">
    <text evidence="3">The sequence shown here is derived from an EMBL/GenBank/DDBJ whole genome shotgun (WGS) entry which is preliminary data.</text>
</comment>
<feature type="signal peptide" evidence="2">
    <location>
        <begin position="1"/>
        <end position="19"/>
    </location>
</feature>
<proteinExistence type="predicted"/>
<keyword evidence="4" id="KW-1185">Reference proteome</keyword>
<feature type="chain" id="PRO_5045280966" evidence="2">
    <location>
        <begin position="20"/>
        <end position="127"/>
    </location>
</feature>
<feature type="region of interest" description="Disordered" evidence="1">
    <location>
        <begin position="28"/>
        <end position="48"/>
    </location>
</feature>
<sequence length="127" mass="13555">MKPSTILLCLVPTIAVAQAERVQGITHTPSVPNTYPSVPVPDVQTAPGDDAQIPSDVEQLLRLQVADAQTKPDSIPIPLLSRGTRSRRMRRTTAELTKRSEGTLGQTPWIGMAIGLTCTTLAAVMLG</sequence>
<reference evidence="3 4" key="1">
    <citation type="submission" date="2024-07" db="EMBL/GenBank/DDBJ databases">
        <title>Section-level genome sequencing and comparative genomics of Aspergillus sections Usti and Cavernicolus.</title>
        <authorList>
            <consortium name="Lawrence Berkeley National Laboratory"/>
            <person name="Nybo J.L."/>
            <person name="Vesth T.C."/>
            <person name="Theobald S."/>
            <person name="Frisvad J.C."/>
            <person name="Larsen T.O."/>
            <person name="Kjaerboelling I."/>
            <person name="Rothschild-Mancinelli K."/>
            <person name="Lyhne E.K."/>
            <person name="Kogle M.E."/>
            <person name="Barry K."/>
            <person name="Clum A."/>
            <person name="Na H."/>
            <person name="Ledsgaard L."/>
            <person name="Lin J."/>
            <person name="Lipzen A."/>
            <person name="Kuo A."/>
            <person name="Riley R."/>
            <person name="Mondo S."/>
            <person name="Labutti K."/>
            <person name="Haridas S."/>
            <person name="Pangalinan J."/>
            <person name="Salamov A.A."/>
            <person name="Simmons B.A."/>
            <person name="Magnuson J.K."/>
            <person name="Chen J."/>
            <person name="Drula E."/>
            <person name="Henrissat B."/>
            <person name="Wiebenga A."/>
            <person name="Lubbers R.J."/>
            <person name="Gomes A.C."/>
            <person name="Makela M.R."/>
            <person name="Stajich J."/>
            <person name="Grigoriev I.V."/>
            <person name="Mortensen U.H."/>
            <person name="De Vries R.P."/>
            <person name="Baker S.E."/>
            <person name="Andersen M.R."/>
        </authorList>
    </citation>
    <scope>NUCLEOTIDE SEQUENCE [LARGE SCALE GENOMIC DNA]</scope>
    <source>
        <strain evidence="3 4">CBS 588.65</strain>
    </source>
</reference>
<dbReference type="Proteomes" id="UP001610334">
    <property type="component" value="Unassembled WGS sequence"/>
</dbReference>
<evidence type="ECO:0000256" key="1">
    <source>
        <dbReference type="SAM" id="MobiDB-lite"/>
    </source>
</evidence>
<organism evidence="3 4">
    <name type="scientific">Aspergillus granulosus</name>
    <dbReference type="NCBI Taxonomy" id="176169"/>
    <lineage>
        <taxon>Eukaryota</taxon>
        <taxon>Fungi</taxon>
        <taxon>Dikarya</taxon>
        <taxon>Ascomycota</taxon>
        <taxon>Pezizomycotina</taxon>
        <taxon>Eurotiomycetes</taxon>
        <taxon>Eurotiomycetidae</taxon>
        <taxon>Eurotiales</taxon>
        <taxon>Aspergillaceae</taxon>
        <taxon>Aspergillus</taxon>
        <taxon>Aspergillus subgen. Nidulantes</taxon>
    </lineage>
</organism>
<gene>
    <name evidence="3" type="ORF">BJX63DRAFT_428791</name>
</gene>